<comment type="caution">
    <text evidence="5">The sequence shown here is derived from an EMBL/GenBank/DDBJ whole genome shotgun (WGS) entry which is preliminary data.</text>
</comment>
<evidence type="ECO:0000313" key="5">
    <source>
        <dbReference type="EMBL" id="ERK47600.1"/>
    </source>
</evidence>
<evidence type="ECO:0000256" key="3">
    <source>
        <dbReference type="ARBA" id="ARBA00023004"/>
    </source>
</evidence>
<dbReference type="AlphaFoldDB" id="U2PAS3"/>
<keyword evidence="6" id="KW-1185">Reference proteome</keyword>
<dbReference type="InterPro" id="IPR035938">
    <property type="entry name" value="Hemerythrin-like_sf"/>
</dbReference>
<organism evidence="5 6">
    <name type="scientific">Eubacterium ramulus ATCC 29099</name>
    <dbReference type="NCBI Taxonomy" id="1256908"/>
    <lineage>
        <taxon>Bacteria</taxon>
        <taxon>Bacillati</taxon>
        <taxon>Bacillota</taxon>
        <taxon>Clostridia</taxon>
        <taxon>Eubacteriales</taxon>
        <taxon>Eubacteriaceae</taxon>
        <taxon>Eubacterium</taxon>
    </lineage>
</organism>
<gene>
    <name evidence="5" type="ORF">HMPREF0373_01258</name>
</gene>
<dbReference type="CDD" id="cd12107">
    <property type="entry name" value="Hemerythrin"/>
    <property type="match status" value="1"/>
</dbReference>
<feature type="domain" description="Hemerythrin-like" evidence="4">
    <location>
        <begin position="36"/>
        <end position="151"/>
    </location>
</feature>
<sequence>MKLIDTNNSKRIYKRNGDQIMTYDLNITFDDNLITGNKTIDTQHKELIDRIQNFLTACQNGDSKVKAIKMLDYLDEYTNFHFKEEEKLQENVGYPGRETHHEKHEEFKKTIQVLYEYLNDYEGPTDQFSELVQKNVIDWLFGHIKTNDRSVAEFIFIRENPDRL</sequence>
<dbReference type="EMBL" id="AWVJ01000084">
    <property type="protein sequence ID" value="ERK47600.1"/>
    <property type="molecule type" value="Genomic_DNA"/>
</dbReference>
<name>U2PAS3_EUBRA</name>
<dbReference type="HOGENOM" id="CLU_086902_2_2_9"/>
<accession>U2PAS3</accession>
<dbReference type="NCBIfam" id="NF033749">
    <property type="entry name" value="bact_hemeryth"/>
    <property type="match status" value="1"/>
</dbReference>
<evidence type="ECO:0000313" key="6">
    <source>
        <dbReference type="Proteomes" id="UP000016608"/>
    </source>
</evidence>
<keyword evidence="3" id="KW-0408">Iron</keyword>
<proteinExistence type="inferred from homology"/>
<dbReference type="GO" id="GO:0046872">
    <property type="term" value="F:metal ion binding"/>
    <property type="evidence" value="ECO:0007669"/>
    <property type="project" value="UniProtKB-KW"/>
</dbReference>
<evidence type="ECO:0000256" key="2">
    <source>
        <dbReference type="ARBA" id="ARBA00022723"/>
    </source>
</evidence>
<dbReference type="PANTHER" id="PTHR37164:SF1">
    <property type="entry name" value="BACTERIOHEMERYTHRIN"/>
    <property type="match status" value="1"/>
</dbReference>
<evidence type="ECO:0000256" key="1">
    <source>
        <dbReference type="ARBA" id="ARBA00010587"/>
    </source>
</evidence>
<dbReference type="InterPro" id="IPR012827">
    <property type="entry name" value="Hemerythrin_metal-bd"/>
</dbReference>
<comment type="similarity">
    <text evidence="1">Belongs to the hemerythrin family.</text>
</comment>
<dbReference type="Gene3D" id="1.20.120.50">
    <property type="entry name" value="Hemerythrin-like"/>
    <property type="match status" value="1"/>
</dbReference>
<dbReference type="PATRIC" id="fig|1256908.3.peg.1160"/>
<dbReference type="InterPro" id="IPR012312">
    <property type="entry name" value="Hemerythrin-like"/>
</dbReference>
<reference evidence="5 6" key="1">
    <citation type="submission" date="2013-06" db="EMBL/GenBank/DDBJ databases">
        <authorList>
            <person name="Weinstock G."/>
            <person name="Sodergren E."/>
            <person name="Lobos E.A."/>
            <person name="Fulton L."/>
            <person name="Fulton R."/>
            <person name="Courtney L."/>
            <person name="Fronick C."/>
            <person name="O'Laughlin M."/>
            <person name="Godfrey J."/>
            <person name="Wilson R.M."/>
            <person name="Miner T."/>
            <person name="Farmer C."/>
            <person name="Delehaunty K."/>
            <person name="Cordes M."/>
            <person name="Minx P."/>
            <person name="Tomlinson C."/>
            <person name="Chen J."/>
            <person name="Wollam A."/>
            <person name="Pepin K.H."/>
            <person name="Bhonagiri V."/>
            <person name="Zhang X."/>
            <person name="Warren W."/>
            <person name="Mitreva M."/>
            <person name="Mardis E.R."/>
            <person name="Wilson R.K."/>
        </authorList>
    </citation>
    <scope>NUCLEOTIDE SEQUENCE [LARGE SCALE GENOMIC DNA]</scope>
    <source>
        <strain evidence="5 6">ATCC 29099</strain>
    </source>
</reference>
<dbReference type="NCBIfam" id="TIGR02481">
    <property type="entry name" value="hemeryth_dom"/>
    <property type="match status" value="1"/>
</dbReference>
<protein>
    <submittedName>
        <fullName evidence="5">Hemerythrin HHE cation binding domain protein</fullName>
    </submittedName>
</protein>
<dbReference type="eggNOG" id="COG2703">
    <property type="taxonomic scope" value="Bacteria"/>
</dbReference>
<dbReference type="PANTHER" id="PTHR37164">
    <property type="entry name" value="BACTERIOHEMERYTHRIN"/>
    <property type="match status" value="1"/>
</dbReference>
<dbReference type="SUPFAM" id="SSF47188">
    <property type="entry name" value="Hemerythrin-like"/>
    <property type="match status" value="1"/>
</dbReference>
<keyword evidence="2" id="KW-0479">Metal-binding</keyword>
<evidence type="ECO:0000259" key="4">
    <source>
        <dbReference type="Pfam" id="PF01814"/>
    </source>
</evidence>
<dbReference type="Pfam" id="PF01814">
    <property type="entry name" value="Hemerythrin"/>
    <property type="match status" value="1"/>
</dbReference>
<dbReference type="InterPro" id="IPR050669">
    <property type="entry name" value="Hemerythrin"/>
</dbReference>
<dbReference type="Proteomes" id="UP000016608">
    <property type="component" value="Unassembled WGS sequence"/>
</dbReference>